<dbReference type="AlphaFoldDB" id="A0A9W7CRQ8"/>
<dbReference type="SUPFAM" id="SSF50249">
    <property type="entry name" value="Nucleic acid-binding proteins"/>
    <property type="match status" value="1"/>
</dbReference>
<organism evidence="2 3">
    <name type="scientific">Phytophthora fragariaefolia</name>
    <dbReference type="NCBI Taxonomy" id="1490495"/>
    <lineage>
        <taxon>Eukaryota</taxon>
        <taxon>Sar</taxon>
        <taxon>Stramenopiles</taxon>
        <taxon>Oomycota</taxon>
        <taxon>Peronosporomycetes</taxon>
        <taxon>Peronosporales</taxon>
        <taxon>Peronosporaceae</taxon>
        <taxon>Phytophthora</taxon>
    </lineage>
</organism>
<evidence type="ECO:0000256" key="1">
    <source>
        <dbReference type="SAM" id="MobiDB-lite"/>
    </source>
</evidence>
<dbReference type="EMBL" id="BSXT01001187">
    <property type="protein sequence ID" value="GMF39776.1"/>
    <property type="molecule type" value="Genomic_DNA"/>
</dbReference>
<keyword evidence="3" id="KW-1185">Reference proteome</keyword>
<feature type="compositionally biased region" description="Polar residues" evidence="1">
    <location>
        <begin position="1"/>
        <end position="16"/>
    </location>
</feature>
<proteinExistence type="predicted"/>
<comment type="caution">
    <text evidence="2">The sequence shown here is derived from an EMBL/GenBank/DDBJ whole genome shotgun (WGS) entry which is preliminary data.</text>
</comment>
<dbReference type="Gene3D" id="2.40.50.140">
    <property type="entry name" value="Nucleic acid-binding proteins"/>
    <property type="match status" value="1"/>
</dbReference>
<reference evidence="2" key="1">
    <citation type="submission" date="2023-04" db="EMBL/GenBank/DDBJ databases">
        <title>Phytophthora fragariaefolia NBRC 109709.</title>
        <authorList>
            <person name="Ichikawa N."/>
            <person name="Sato H."/>
            <person name="Tonouchi N."/>
        </authorList>
    </citation>
    <scope>NUCLEOTIDE SEQUENCE</scope>
    <source>
        <strain evidence="2">NBRC 109709</strain>
    </source>
</reference>
<evidence type="ECO:0000313" key="3">
    <source>
        <dbReference type="Proteomes" id="UP001165121"/>
    </source>
</evidence>
<dbReference type="InterPro" id="IPR012340">
    <property type="entry name" value="NA-bd_OB-fold"/>
</dbReference>
<protein>
    <submittedName>
        <fullName evidence="2">Unnamed protein product</fullName>
    </submittedName>
</protein>
<evidence type="ECO:0000313" key="2">
    <source>
        <dbReference type="EMBL" id="GMF39776.1"/>
    </source>
</evidence>
<sequence length="168" mass="18729">MEYTGNTSPIPPATSSRRTRDSALDLQDPIPGKSSLMFPPMSKSMILLLQRQETHPKCPNHPGKVHDNHQGTGIKNVHPQSNELWTLHARVITRNPPCHYKSWRSRGGRLMGIFLGDDTGGHIKATLFSVAIDHFQTMDLPGSTCEFSGGRTKCTNRAFVISREQIEL</sequence>
<accession>A0A9W7CRQ8</accession>
<gene>
    <name evidence="2" type="ORF">Pfra01_001195000</name>
</gene>
<dbReference type="Proteomes" id="UP001165121">
    <property type="component" value="Unassembled WGS sequence"/>
</dbReference>
<name>A0A9W7CRQ8_9STRA</name>
<feature type="region of interest" description="Disordered" evidence="1">
    <location>
        <begin position="1"/>
        <end position="37"/>
    </location>
</feature>